<protein>
    <recommendedName>
        <fullName evidence="2">PIN domain-containing protein</fullName>
    </recommendedName>
</protein>
<gene>
    <name evidence="1" type="ORF">S01H1_76563</name>
</gene>
<sequence length="51" mass="5891">DISIFVAVDNILINSKKTAILSNDSGFNERYENHPKIMIIDYYQTIRDLST</sequence>
<feature type="non-terminal residue" evidence="1">
    <location>
        <position position="1"/>
    </location>
</feature>
<dbReference type="AlphaFoldDB" id="X0XP34"/>
<proteinExistence type="predicted"/>
<evidence type="ECO:0000313" key="1">
    <source>
        <dbReference type="EMBL" id="GAG44929.1"/>
    </source>
</evidence>
<organism evidence="1">
    <name type="scientific">marine sediment metagenome</name>
    <dbReference type="NCBI Taxonomy" id="412755"/>
    <lineage>
        <taxon>unclassified sequences</taxon>
        <taxon>metagenomes</taxon>
        <taxon>ecological metagenomes</taxon>
    </lineage>
</organism>
<reference evidence="1" key="1">
    <citation type="journal article" date="2014" name="Front. Microbiol.">
        <title>High frequency of phylogenetically diverse reductive dehalogenase-homologous genes in deep subseafloor sedimentary metagenomes.</title>
        <authorList>
            <person name="Kawai M."/>
            <person name="Futagami T."/>
            <person name="Toyoda A."/>
            <person name="Takaki Y."/>
            <person name="Nishi S."/>
            <person name="Hori S."/>
            <person name="Arai W."/>
            <person name="Tsubouchi T."/>
            <person name="Morono Y."/>
            <person name="Uchiyama I."/>
            <person name="Ito T."/>
            <person name="Fujiyama A."/>
            <person name="Inagaki F."/>
            <person name="Takami H."/>
        </authorList>
    </citation>
    <scope>NUCLEOTIDE SEQUENCE</scope>
    <source>
        <strain evidence="1">Expedition CK06-06</strain>
    </source>
</reference>
<name>X0XP34_9ZZZZ</name>
<accession>X0XP34</accession>
<comment type="caution">
    <text evidence="1">The sequence shown here is derived from an EMBL/GenBank/DDBJ whole genome shotgun (WGS) entry which is preliminary data.</text>
</comment>
<evidence type="ECO:0008006" key="2">
    <source>
        <dbReference type="Google" id="ProtNLM"/>
    </source>
</evidence>
<dbReference type="EMBL" id="BARS01051389">
    <property type="protein sequence ID" value="GAG44929.1"/>
    <property type="molecule type" value="Genomic_DNA"/>
</dbReference>